<dbReference type="GO" id="GO:0006520">
    <property type="term" value="P:amino acid metabolic process"/>
    <property type="evidence" value="ECO:0007669"/>
    <property type="project" value="InterPro"/>
</dbReference>
<organism evidence="1 2">
    <name type="scientific">Klebsiella pneumoniae</name>
    <dbReference type="NCBI Taxonomy" id="573"/>
    <lineage>
        <taxon>Bacteria</taxon>
        <taxon>Pseudomonadati</taxon>
        <taxon>Pseudomonadota</taxon>
        <taxon>Gammaproteobacteria</taxon>
        <taxon>Enterobacterales</taxon>
        <taxon>Enterobacteriaceae</taxon>
        <taxon>Klebsiella/Raoultella group</taxon>
        <taxon>Klebsiella</taxon>
        <taxon>Klebsiella pneumoniae complex</taxon>
    </lineage>
</organism>
<reference evidence="1 2" key="1">
    <citation type="submission" date="2018-06" db="EMBL/GenBank/DDBJ databases">
        <authorList>
            <consortium name="Pathogen Informatics"/>
            <person name="Doyle S."/>
        </authorList>
    </citation>
    <scope>NUCLEOTIDE SEQUENCE [LARGE SCALE GENOMIC DNA]</scope>
    <source>
        <strain evidence="1 2">NCTC9601</strain>
    </source>
</reference>
<dbReference type="PANTHER" id="PTHR39329">
    <property type="entry name" value="ETHANOLAMINE AMMONIA-LYASE HEAVY CHAIN"/>
    <property type="match status" value="1"/>
</dbReference>
<dbReference type="InterPro" id="IPR044939">
    <property type="entry name" value="EutB_dom_2_sf"/>
</dbReference>
<keyword evidence="1" id="KW-0456">Lyase</keyword>
<evidence type="ECO:0000313" key="1">
    <source>
        <dbReference type="EMBL" id="SPX53299.1"/>
    </source>
</evidence>
<protein>
    <submittedName>
        <fullName evidence="1">Ethanolamine ammonia-lyase heavy subunit</fullName>
        <ecNumber evidence="1">4.3.1.7</ecNumber>
    </submittedName>
</protein>
<dbReference type="FunFam" id="1.10.220.70:FF:000001">
    <property type="entry name" value="Ethanolamine ammonia-lyase heavy chain"/>
    <property type="match status" value="1"/>
</dbReference>
<name>A0A2X1QPX6_KLEPN</name>
<dbReference type="InterPro" id="IPR010628">
    <property type="entry name" value="EutB"/>
</dbReference>
<dbReference type="EC" id="4.3.1.7" evidence="1"/>
<dbReference type="InterPro" id="IPR013785">
    <property type="entry name" value="Aldolase_TIM"/>
</dbReference>
<dbReference type="Proteomes" id="UP000251123">
    <property type="component" value="Unassembled WGS sequence"/>
</dbReference>
<sequence>MKLKTTLFGNVYQFKDVKEVLAKANELRSGDVLAGVAAESSQQRVAAKQVLSDMTVADIRNNPVIPYEEDCVTRLIQDDVNETAYQRIKHWTISDLREYVLNDEVTSDDIAFVRKGLTSEVVAAVAKICSNADLIYGGKKMPVIKKANTTIGLPGTFSCRLQPNDTRDDVQSIAAQIYEGLSFGAGDAVIGVNPVTDDVENLSRVLDTVYGVIDKFNIPTQGCVLAHVTTQIEAIRRGAPGGLSSRASAAVKKGLKSSASSWRCSMKRGRWGRSLTASPGRTVFTLKPGRARRFPLALTSAPTR</sequence>
<gene>
    <name evidence="1" type="primary">eutB_1</name>
    <name evidence="1" type="ORF">NCTC9601_00834</name>
</gene>
<dbReference type="PANTHER" id="PTHR39329:SF1">
    <property type="entry name" value="ETHANOLAMINE AMMONIA-LYASE LARGE SUBUNIT"/>
    <property type="match status" value="1"/>
</dbReference>
<dbReference type="Gene3D" id="1.10.220.70">
    <property type="entry name" value="lyase"/>
    <property type="match status" value="1"/>
</dbReference>
<dbReference type="EMBL" id="UASN01000010">
    <property type="protein sequence ID" value="SPX53299.1"/>
    <property type="molecule type" value="Genomic_DNA"/>
</dbReference>
<accession>A0A2X1QPX6</accession>
<dbReference type="GO" id="GO:0046336">
    <property type="term" value="P:ethanolamine catabolic process"/>
    <property type="evidence" value="ECO:0007669"/>
    <property type="project" value="TreeGrafter"/>
</dbReference>
<dbReference type="Pfam" id="PF06751">
    <property type="entry name" value="EutB"/>
    <property type="match status" value="1"/>
</dbReference>
<dbReference type="GO" id="GO:0008851">
    <property type="term" value="F:ethanolamine ammonia-lyase activity"/>
    <property type="evidence" value="ECO:0007669"/>
    <property type="project" value="UniProtKB-EC"/>
</dbReference>
<evidence type="ECO:0000313" key="2">
    <source>
        <dbReference type="Proteomes" id="UP000251123"/>
    </source>
</evidence>
<dbReference type="AlphaFoldDB" id="A0A2X1QPX6"/>
<dbReference type="InterPro" id="IPR044941">
    <property type="entry name" value="EutB_N_sf"/>
</dbReference>
<dbReference type="Gene3D" id="3.20.20.70">
    <property type="entry name" value="Aldolase class I"/>
    <property type="match status" value="1"/>
</dbReference>
<dbReference type="Gene3D" id="2.30.170.30">
    <property type="entry name" value="ethanolamine ammonia-lyase heavy chain domain like"/>
    <property type="match status" value="1"/>
</dbReference>
<dbReference type="GO" id="GO:0009350">
    <property type="term" value="C:ethanolamine ammonia-lyase complex"/>
    <property type="evidence" value="ECO:0007669"/>
    <property type="project" value="TreeGrafter"/>
</dbReference>
<proteinExistence type="predicted"/>
<dbReference type="GO" id="GO:0005829">
    <property type="term" value="C:cytosol"/>
    <property type="evidence" value="ECO:0007669"/>
    <property type="project" value="TreeGrafter"/>
</dbReference>
<dbReference type="FunFam" id="2.30.170.30:FF:000001">
    <property type="entry name" value="Ethanolamine ammonia-lyase heavy chain"/>
    <property type="match status" value="1"/>
</dbReference>